<dbReference type="GO" id="GO:0006261">
    <property type="term" value="P:DNA-templated DNA replication"/>
    <property type="evidence" value="ECO:0007669"/>
    <property type="project" value="InterPro"/>
</dbReference>
<dbReference type="GO" id="GO:0003677">
    <property type="term" value="F:DNA binding"/>
    <property type="evidence" value="ECO:0007669"/>
    <property type="project" value="InterPro"/>
</dbReference>
<feature type="coiled-coil region" evidence="5">
    <location>
        <begin position="118"/>
        <end position="145"/>
    </location>
</feature>
<evidence type="ECO:0000256" key="1">
    <source>
        <dbReference type="ARBA" id="ARBA00007705"/>
    </source>
</evidence>
<comment type="caution">
    <text evidence="8">The sequence shown here is derived from an EMBL/GenBank/DDBJ whole genome shotgun (WGS) entry which is preliminary data.</text>
</comment>
<evidence type="ECO:0000313" key="8">
    <source>
        <dbReference type="EMBL" id="MBM7591220.1"/>
    </source>
</evidence>
<dbReference type="InterPro" id="IPR036397">
    <property type="entry name" value="RNaseH_sf"/>
</dbReference>
<dbReference type="PRINTS" id="PR00868">
    <property type="entry name" value="DNAPOLI"/>
</dbReference>
<comment type="similarity">
    <text evidence="1">Belongs to the DNA polymerase type-A family.</text>
</comment>
<evidence type="ECO:0000256" key="6">
    <source>
        <dbReference type="SAM" id="MobiDB-lite"/>
    </source>
</evidence>
<dbReference type="PANTHER" id="PTHR10133">
    <property type="entry name" value="DNA POLYMERASE I"/>
    <property type="match status" value="1"/>
</dbReference>
<keyword evidence="9" id="KW-1185">Reference proteome</keyword>
<feature type="region of interest" description="Disordered" evidence="6">
    <location>
        <begin position="1"/>
        <end position="36"/>
    </location>
</feature>
<keyword evidence="3" id="KW-0235">DNA replication</keyword>
<keyword evidence="8" id="KW-0808">Transferase</keyword>
<dbReference type="EMBL" id="JAFBEB010000010">
    <property type="protein sequence ID" value="MBM7591220.1"/>
    <property type="molecule type" value="Genomic_DNA"/>
</dbReference>
<evidence type="ECO:0000259" key="7">
    <source>
        <dbReference type="SMART" id="SM00482"/>
    </source>
</evidence>
<dbReference type="Gene3D" id="3.30.420.10">
    <property type="entry name" value="Ribonuclease H-like superfamily/Ribonuclease H"/>
    <property type="match status" value="1"/>
</dbReference>
<feature type="domain" description="DNA-directed DNA polymerase family A palm" evidence="7">
    <location>
        <begin position="563"/>
        <end position="799"/>
    </location>
</feature>
<dbReference type="AlphaFoldDB" id="A0A938Y4R9"/>
<evidence type="ECO:0000256" key="3">
    <source>
        <dbReference type="ARBA" id="ARBA00022705"/>
    </source>
</evidence>
<dbReference type="Pfam" id="PF00476">
    <property type="entry name" value="DNA_pol_A"/>
    <property type="match status" value="1"/>
</dbReference>
<name>A0A938Y4R9_9BACL</name>
<organism evidence="8 9">
    <name type="scientific">Brevibacillus fulvus</name>
    <dbReference type="NCBI Taxonomy" id="1125967"/>
    <lineage>
        <taxon>Bacteria</taxon>
        <taxon>Bacillati</taxon>
        <taxon>Bacillota</taxon>
        <taxon>Bacilli</taxon>
        <taxon>Bacillales</taxon>
        <taxon>Paenibacillaceae</taxon>
        <taxon>Brevibacillus</taxon>
    </lineage>
</organism>
<gene>
    <name evidence="8" type="ORF">JOD01_002847</name>
</gene>
<evidence type="ECO:0000256" key="4">
    <source>
        <dbReference type="ARBA" id="ARBA00049244"/>
    </source>
</evidence>
<evidence type="ECO:0000313" key="9">
    <source>
        <dbReference type="Proteomes" id="UP000717624"/>
    </source>
</evidence>
<dbReference type="EC" id="2.7.7.7" evidence="2"/>
<evidence type="ECO:0000256" key="2">
    <source>
        <dbReference type="ARBA" id="ARBA00012417"/>
    </source>
</evidence>
<keyword evidence="8" id="KW-0548">Nucleotidyltransferase</keyword>
<accession>A0A938Y4R9</accession>
<dbReference type="Gene3D" id="1.10.150.20">
    <property type="entry name" value="5' to 3' exonuclease, C-terminal subdomain"/>
    <property type="match status" value="1"/>
</dbReference>
<protein>
    <recommendedName>
        <fullName evidence="2">DNA-directed DNA polymerase</fullName>
        <ecNumber evidence="2">2.7.7.7</ecNumber>
    </recommendedName>
</protein>
<dbReference type="PANTHER" id="PTHR10133:SF27">
    <property type="entry name" value="DNA POLYMERASE NU"/>
    <property type="match status" value="1"/>
</dbReference>
<dbReference type="RefSeq" id="WP_204518943.1">
    <property type="nucleotide sequence ID" value="NZ_BAABIN010000012.1"/>
</dbReference>
<dbReference type="Gene3D" id="1.20.1060.10">
    <property type="entry name" value="Taq DNA Polymerase, Chain T, domain 4"/>
    <property type="match status" value="1"/>
</dbReference>
<dbReference type="GO" id="GO:0006302">
    <property type="term" value="P:double-strand break repair"/>
    <property type="evidence" value="ECO:0007669"/>
    <property type="project" value="TreeGrafter"/>
</dbReference>
<dbReference type="InterPro" id="IPR012337">
    <property type="entry name" value="RNaseH-like_sf"/>
</dbReference>
<dbReference type="Gene3D" id="3.30.70.370">
    <property type="match status" value="1"/>
</dbReference>
<dbReference type="InterPro" id="IPR043502">
    <property type="entry name" value="DNA/RNA_pol_sf"/>
</dbReference>
<dbReference type="SUPFAM" id="SSF53098">
    <property type="entry name" value="Ribonuclease H-like"/>
    <property type="match status" value="1"/>
</dbReference>
<keyword evidence="5" id="KW-0175">Coiled coil</keyword>
<dbReference type="NCBIfam" id="NF011542">
    <property type="entry name" value="PRK14975.2-2"/>
    <property type="match status" value="1"/>
</dbReference>
<sequence>MKLGSLFGRPKTLAKVPTKPAPQPPAGTAQNMQSQLAAKPKPGQFNIIWPKVQPQKMKDYQAILTLADLEAYLQRCIETKLCSFDWETAASEAERQRFATWLQDWEQRKAAVQAVYDASSDGDEIKELNKQLAALEAEHKSKLEDFLKSPLDPWRGEICTASLSAAPHEARVVPISHKKGKVFEPQLSRDEARKLFMDTLDRMIFRNDQVMKIAVNLSFETKYATKYAKYILMPAADPLVMWVRVLQVAAPQKIKDPKKPASGWGLKPATKNIFGVEMNDFQKLLAKHGVQFFDEIDASQGDGLVYSAEDSDYGLQHYLYWDEVAKQITLPEDCPNKNYSEWLHNIEMPFSRVIGLMEYWGMAWNKELAEQRRQEAENAQEAAAERIKQIARDTFGIEINPGKTGKTGDVKHVLFDLMKVPAAKWGKTGASLDEEALIDMRFMLENKLVSLDEEEYLAVELPPGWENIDPDKDPNLDKATRGAVRIAQRQEHPYKDAALALIAEMDKIQKYTTLLSSHIVGRQKYLNEISGRIHAGYSPWTETARLNSFNPNGQNVPRLDNDEFRIRSFYIPGPGKIMFFIDFSGFELRIMAWKSGDPVMIEIFRTGGDMHRKTAAELTGKPEEEVTKVERTDAKPANFGIAYGGTEHSLQKTYKTDYGMRKTLDYCAKVVNAVKTAYNHIPKYQREIVLQAREQGWVNTIYGYIRMLPHINSANRYDRGSDERRAGNTPIQGTAADVMKKCQNQVYDKIGQDTAVYFERLAADMAEATALEGLTLVHGHTDMIAQIHDEIIFEMDDDPDVVERAKDFIKGIMEQPPIPDFPVPVEAEPSVGYSWGDKMDVNKWLEQKRVS</sequence>
<dbReference type="GO" id="GO:0003887">
    <property type="term" value="F:DNA-directed DNA polymerase activity"/>
    <property type="evidence" value="ECO:0007669"/>
    <property type="project" value="UniProtKB-EC"/>
</dbReference>
<dbReference type="SMART" id="SM00482">
    <property type="entry name" value="POLAc"/>
    <property type="match status" value="1"/>
</dbReference>
<dbReference type="SUPFAM" id="SSF56672">
    <property type="entry name" value="DNA/RNA polymerases"/>
    <property type="match status" value="1"/>
</dbReference>
<evidence type="ECO:0000256" key="5">
    <source>
        <dbReference type="SAM" id="Coils"/>
    </source>
</evidence>
<dbReference type="Proteomes" id="UP000717624">
    <property type="component" value="Unassembled WGS sequence"/>
</dbReference>
<reference evidence="8" key="1">
    <citation type="submission" date="2021-01" db="EMBL/GenBank/DDBJ databases">
        <title>Genomic Encyclopedia of Type Strains, Phase IV (KMG-IV): sequencing the most valuable type-strain genomes for metagenomic binning, comparative biology and taxonomic classification.</title>
        <authorList>
            <person name="Goeker M."/>
        </authorList>
    </citation>
    <scope>NUCLEOTIDE SEQUENCE</scope>
    <source>
        <strain evidence="8">DSM 25523</strain>
    </source>
</reference>
<dbReference type="InterPro" id="IPR002298">
    <property type="entry name" value="DNA_polymerase_A"/>
</dbReference>
<proteinExistence type="inferred from homology"/>
<comment type="catalytic activity">
    <reaction evidence="4">
        <text>DNA(n) + a 2'-deoxyribonucleoside 5'-triphosphate = DNA(n+1) + diphosphate</text>
        <dbReference type="Rhea" id="RHEA:22508"/>
        <dbReference type="Rhea" id="RHEA-COMP:17339"/>
        <dbReference type="Rhea" id="RHEA-COMP:17340"/>
        <dbReference type="ChEBI" id="CHEBI:33019"/>
        <dbReference type="ChEBI" id="CHEBI:61560"/>
        <dbReference type="ChEBI" id="CHEBI:173112"/>
        <dbReference type="EC" id="2.7.7.7"/>
    </reaction>
</comment>
<dbReference type="InterPro" id="IPR001098">
    <property type="entry name" value="DNA-dir_DNA_pol_A_palm_dom"/>
</dbReference>
<feature type="coiled-coil region" evidence="5">
    <location>
        <begin position="365"/>
        <end position="393"/>
    </location>
</feature>